<evidence type="ECO:0000256" key="10">
    <source>
        <dbReference type="ARBA" id="ARBA00023052"/>
    </source>
</evidence>
<dbReference type="SUPFAM" id="SSF52922">
    <property type="entry name" value="TK C-terminal domain-like"/>
    <property type="match status" value="1"/>
</dbReference>
<evidence type="ECO:0000259" key="15">
    <source>
        <dbReference type="Pfam" id="PF00456"/>
    </source>
</evidence>
<accession>A0A557P489</accession>
<feature type="binding site" evidence="14">
    <location>
        <position position="230"/>
    </location>
    <ligand>
        <name>Mg(2+)</name>
        <dbReference type="ChEBI" id="CHEBI:18420"/>
    </ligand>
</feature>
<evidence type="ECO:0000256" key="5">
    <source>
        <dbReference type="ARBA" id="ARBA00017172"/>
    </source>
</evidence>
<organism evidence="18 19">
    <name type="scientific">Vibrio algivorus</name>
    <dbReference type="NCBI Taxonomy" id="1667024"/>
    <lineage>
        <taxon>Bacteria</taxon>
        <taxon>Pseudomonadati</taxon>
        <taxon>Pseudomonadota</taxon>
        <taxon>Gammaproteobacteria</taxon>
        <taxon>Vibrionales</taxon>
        <taxon>Vibrionaceae</taxon>
        <taxon>Vibrio</taxon>
    </lineage>
</organism>
<dbReference type="PANTHER" id="PTHR43825">
    <property type="entry name" value="PYRUVATE DEHYDROGENASE E1 COMPONENT"/>
    <property type="match status" value="1"/>
</dbReference>
<evidence type="ECO:0000259" key="16">
    <source>
        <dbReference type="Pfam" id="PF17831"/>
    </source>
</evidence>
<evidence type="ECO:0000313" key="18">
    <source>
        <dbReference type="EMBL" id="TVO35471.1"/>
    </source>
</evidence>
<dbReference type="FunFam" id="3.40.50.920:FF:000005">
    <property type="entry name" value="Pyruvate dehydrogenase E1 component"/>
    <property type="match status" value="1"/>
</dbReference>
<dbReference type="Pfam" id="PF22613">
    <property type="entry name" value="Transketolase_C_1"/>
    <property type="match status" value="1"/>
</dbReference>
<feature type="binding site" evidence="14">
    <location>
        <position position="262"/>
    </location>
    <ligand>
        <name>Mg(2+)</name>
        <dbReference type="ChEBI" id="CHEBI:18420"/>
    </ligand>
</feature>
<evidence type="ECO:0000256" key="9">
    <source>
        <dbReference type="ARBA" id="ARBA00023002"/>
    </source>
</evidence>
<dbReference type="AlphaFoldDB" id="A0A557P489"/>
<dbReference type="EMBL" id="VMKJ01000024">
    <property type="protein sequence ID" value="TVO35471.1"/>
    <property type="molecule type" value="Genomic_DNA"/>
</dbReference>
<comment type="catalytic activity">
    <reaction evidence="12 13">
        <text>N(6)-[(R)-lipoyl]-L-lysyl-[protein] + pyruvate + H(+) = N(6)-[(R)-S(8)-acetyldihydrolipoyl]-L-lysyl-[protein] + CO2</text>
        <dbReference type="Rhea" id="RHEA:19189"/>
        <dbReference type="Rhea" id="RHEA-COMP:10474"/>
        <dbReference type="Rhea" id="RHEA-COMP:10478"/>
        <dbReference type="ChEBI" id="CHEBI:15361"/>
        <dbReference type="ChEBI" id="CHEBI:15378"/>
        <dbReference type="ChEBI" id="CHEBI:16526"/>
        <dbReference type="ChEBI" id="CHEBI:83099"/>
        <dbReference type="ChEBI" id="CHEBI:83111"/>
        <dbReference type="EC" id="1.2.4.1"/>
    </reaction>
</comment>
<evidence type="ECO:0000256" key="7">
    <source>
        <dbReference type="ARBA" id="ARBA00022842"/>
    </source>
</evidence>
<dbReference type="InterPro" id="IPR009014">
    <property type="entry name" value="Transketo_C/PFOR_II"/>
</dbReference>
<keyword evidence="7 14" id="KW-0460">Magnesium</keyword>
<evidence type="ECO:0000256" key="8">
    <source>
        <dbReference type="ARBA" id="ARBA00022990"/>
    </source>
</evidence>
<evidence type="ECO:0000256" key="4">
    <source>
        <dbReference type="ARBA" id="ARBA00012281"/>
    </source>
</evidence>
<reference evidence="18 19" key="1">
    <citation type="submission" date="2019-07" db="EMBL/GenBank/DDBJ databases">
        <title>The draft genome sequence of Vibrio algivorus M1486.</title>
        <authorList>
            <person name="Meng X."/>
        </authorList>
    </citation>
    <scope>NUCLEOTIDE SEQUENCE [LARGE SCALE GENOMIC DNA]</scope>
    <source>
        <strain evidence="18 19">M1486</strain>
    </source>
</reference>
<evidence type="ECO:0000256" key="2">
    <source>
        <dbReference type="ARBA" id="ARBA00001964"/>
    </source>
</evidence>
<dbReference type="Proteomes" id="UP000319828">
    <property type="component" value="Unassembled WGS sequence"/>
</dbReference>
<dbReference type="Pfam" id="PF00456">
    <property type="entry name" value="Transketolase_N"/>
    <property type="match status" value="1"/>
</dbReference>
<evidence type="ECO:0000256" key="6">
    <source>
        <dbReference type="ARBA" id="ARBA00022723"/>
    </source>
</evidence>
<dbReference type="RefSeq" id="WP_144388511.1">
    <property type="nucleotide sequence ID" value="NZ_CANNCB010000016.1"/>
</dbReference>
<evidence type="ECO:0000256" key="12">
    <source>
        <dbReference type="ARBA" id="ARBA00051231"/>
    </source>
</evidence>
<dbReference type="InterPro" id="IPR005474">
    <property type="entry name" value="Transketolase_N"/>
</dbReference>
<comment type="cofactor">
    <cofactor evidence="2 13">
        <name>thiamine diphosphate</name>
        <dbReference type="ChEBI" id="CHEBI:58937"/>
    </cofactor>
</comment>
<name>A0A557P489_9VIBR</name>
<dbReference type="InterPro" id="IPR051157">
    <property type="entry name" value="PDH/Transketolase"/>
</dbReference>
<feature type="domain" description="Pyruvate dehydrogenase E1 component middle" evidence="16">
    <location>
        <begin position="490"/>
        <end position="700"/>
    </location>
</feature>
<evidence type="ECO:0000256" key="1">
    <source>
        <dbReference type="ARBA" id="ARBA00001946"/>
    </source>
</evidence>
<keyword evidence="6 14" id="KW-0479">Metal-binding</keyword>
<dbReference type="Gene3D" id="3.40.50.920">
    <property type="match status" value="1"/>
</dbReference>
<dbReference type="InterPro" id="IPR004660">
    <property type="entry name" value="PDH_E1"/>
</dbReference>
<dbReference type="InterPro" id="IPR055152">
    <property type="entry name" value="Transketolase-like_C_2"/>
</dbReference>
<evidence type="ECO:0000256" key="3">
    <source>
        <dbReference type="ARBA" id="ARBA00003157"/>
    </source>
</evidence>
<dbReference type="FunFam" id="3.40.50.970:FF:000011">
    <property type="entry name" value="Pyruvate dehydrogenase E1 component"/>
    <property type="match status" value="1"/>
</dbReference>
<dbReference type="GO" id="GO:0000287">
    <property type="term" value="F:magnesium ion binding"/>
    <property type="evidence" value="ECO:0007669"/>
    <property type="project" value="UniProtKB-ARBA"/>
</dbReference>
<evidence type="ECO:0000256" key="14">
    <source>
        <dbReference type="PIRSR" id="PIRSR000156-1"/>
    </source>
</evidence>
<gene>
    <name evidence="18" type="primary">aceE</name>
    <name evidence="18" type="ORF">FOF44_11795</name>
</gene>
<dbReference type="OrthoDB" id="9759664at2"/>
<feature type="domain" description="Transketolase-like C-terminal" evidence="17">
    <location>
        <begin position="713"/>
        <end position="844"/>
    </location>
</feature>
<dbReference type="CDD" id="cd02017">
    <property type="entry name" value="TPP_E1_EcPDC_like"/>
    <property type="match status" value="1"/>
</dbReference>
<dbReference type="SUPFAM" id="SSF52518">
    <property type="entry name" value="Thiamin diphosphate-binding fold (THDP-binding)"/>
    <property type="match status" value="2"/>
</dbReference>
<evidence type="ECO:0000256" key="13">
    <source>
        <dbReference type="PIRNR" id="PIRNR000156"/>
    </source>
</evidence>
<feature type="binding site" evidence="14">
    <location>
        <position position="260"/>
    </location>
    <ligand>
        <name>Mg(2+)</name>
        <dbReference type="ChEBI" id="CHEBI:18420"/>
    </ligand>
</feature>
<keyword evidence="11 13" id="KW-0670">Pyruvate</keyword>
<dbReference type="FunFam" id="3.40.50.970:FF:000009">
    <property type="entry name" value="Pyruvate dehydrogenase E1 component"/>
    <property type="match status" value="1"/>
</dbReference>
<evidence type="ECO:0000256" key="11">
    <source>
        <dbReference type="ARBA" id="ARBA00023317"/>
    </source>
</evidence>
<dbReference type="PIRSF" id="PIRSF000156">
    <property type="entry name" value="Pyruvate_dh_E1"/>
    <property type="match status" value="1"/>
</dbReference>
<dbReference type="InterPro" id="IPR041621">
    <property type="entry name" value="PDH_E1_M"/>
</dbReference>
<dbReference type="PANTHER" id="PTHR43825:SF3">
    <property type="entry name" value="PYRUVATE DEHYDROGENASE E1 COMPONENT"/>
    <property type="match status" value="1"/>
</dbReference>
<comment type="cofactor">
    <cofactor evidence="1 14">
        <name>Mg(2+)</name>
        <dbReference type="ChEBI" id="CHEBI:18420"/>
    </cofactor>
</comment>
<evidence type="ECO:0000259" key="17">
    <source>
        <dbReference type="Pfam" id="PF22613"/>
    </source>
</evidence>
<comment type="function">
    <text evidence="3 13">Component of the pyruvate dehydrogenase (PDH) complex, that catalyzes the overall conversion of pyruvate to acetyl-CoA and CO(2).</text>
</comment>
<keyword evidence="8" id="KW-0007">Acetylation</keyword>
<protein>
    <recommendedName>
        <fullName evidence="5 13">Pyruvate dehydrogenase E1 component</fullName>
        <ecNumber evidence="4 13">1.2.4.1</ecNumber>
    </recommendedName>
</protein>
<keyword evidence="9 13" id="KW-0560">Oxidoreductase</keyword>
<dbReference type="NCBIfam" id="TIGR00759">
    <property type="entry name" value="aceE"/>
    <property type="match status" value="1"/>
</dbReference>
<dbReference type="EC" id="1.2.4.1" evidence="4 13"/>
<dbReference type="InterPro" id="IPR035807">
    <property type="entry name" value="PDC_E1_N"/>
</dbReference>
<feature type="domain" description="Transketolase N-terminal" evidence="15">
    <location>
        <begin position="104"/>
        <end position="299"/>
    </location>
</feature>
<sequence length="887" mass="99353">MSEVMNNDVDALETQDWLQALESVVREEGVERAQYLLEQVLDKARLDGVDMPTGINTNYVNTIPAAQEPAYPGDTTLERRIRAIIRWNAVMIVLRASKKDLELGGHMASYQSSAAFYEVCFNHFFRAPNEKDGGDLVYYQGHISPGIYARAFLEGRLTAEQLDNFRQEVDGKGIPSYPHPKLMPEFWQFPTVSMGLGPISAIYQARFLKYLEGRGMKDTSEQRVYAFLGDGEMDEPESRGAISFAAREKLDNLCFLINCNLQRLDGPVMGNGSIIQELEGLFKGAGWNVVKVIWGNNWDSLLAKDTSGKLLQLMNETIDGDYQTFKSKDGAYVREHFFGKYPETAALVADMTDDEIFALKRGGHESSKLYAAYKNAQDTKGRPTVILAKTVKGYGMGEAAEGKNIAHQVKKMDMTHVLHLRDRLGLQELLTDEKVKELPYLTLEEGSKEYEYLHARRKALHGYTPQRLPNFTEELKIPELGEFDALLTEQKRDISTTMAFVRSLNILLKDKGIGKNVVPIIADEARTFGMEGLFRQIGIYNPNGQTYTPEDRGVVSYYKEATSGQVLQEGINELGAMSSWVAAATSYSTNNLPMIPFYIYYSMFGFQRVGDMAWMAGDQQARGFLLGATAGRTTLNGEGLQHEDGHSHIMANTVPNCISYDPTFAYEVAVIMQDGIRRMYGEQENVYYYLTVMNENYHMPAMPEGAEEGIRRGIYKLETYAGSKSKVQLMSSGTIMNEVRKAAQILSDDYGVASDVYSVTSFNELTRDGQEVERYNMLHPEAEQKVPYISTVLGSEPAIAATDYMKNYADQVRAFVPAESYKVLGTDGFGRSDSRENLRRHFEVNAGYVVVAALTELVKRGDIEKSVVAEAIAKFNIDADKINPLHA</sequence>
<proteinExistence type="predicted"/>
<keyword evidence="10 13" id="KW-0786">Thiamine pyrophosphate</keyword>
<dbReference type="Pfam" id="PF17831">
    <property type="entry name" value="PDH_E1_M"/>
    <property type="match status" value="1"/>
</dbReference>
<dbReference type="Gene3D" id="3.40.50.970">
    <property type="match status" value="2"/>
</dbReference>
<evidence type="ECO:0000313" key="19">
    <source>
        <dbReference type="Proteomes" id="UP000319828"/>
    </source>
</evidence>
<dbReference type="GO" id="GO:0004739">
    <property type="term" value="F:pyruvate dehydrogenase (acetyl-transferring) activity"/>
    <property type="evidence" value="ECO:0007669"/>
    <property type="project" value="UniProtKB-EC"/>
</dbReference>
<dbReference type="InterPro" id="IPR029061">
    <property type="entry name" value="THDP-binding"/>
</dbReference>
<comment type="caution">
    <text evidence="18">The sequence shown here is derived from an EMBL/GenBank/DDBJ whole genome shotgun (WGS) entry which is preliminary data.</text>
</comment>